<sequence>MEHKINEIVHHLSHSQQQMARILEAQRHAAVRMAQIIHAMPDSMVPRVSDTEKSGLHIEQVNGSIASYLNAMADFQQTAADHLEIVMKELRGGENEE</sequence>
<name>A0A848M5Z2_PAELE</name>
<accession>A0A848M5Z2</accession>
<reference evidence="1 2" key="1">
    <citation type="submission" date="2020-04" db="EMBL/GenBank/DDBJ databases">
        <title>Paenibacillus algicola sp. nov., a novel marine bacterium producing alginate lyase.</title>
        <authorList>
            <person name="Huang H."/>
        </authorList>
    </citation>
    <scope>NUCLEOTIDE SEQUENCE [LARGE SCALE GENOMIC DNA]</scope>
    <source>
        <strain evidence="1 2">L7-75</strain>
    </source>
</reference>
<dbReference type="AlphaFoldDB" id="A0A848M5Z2"/>
<comment type="caution">
    <text evidence="1">The sequence shown here is derived from an EMBL/GenBank/DDBJ whole genome shotgun (WGS) entry which is preliminary data.</text>
</comment>
<gene>
    <name evidence="1" type="ORF">HII30_05450</name>
</gene>
<proteinExistence type="predicted"/>
<dbReference type="EMBL" id="JABBPN010000003">
    <property type="protein sequence ID" value="NMO95233.1"/>
    <property type="molecule type" value="Genomic_DNA"/>
</dbReference>
<evidence type="ECO:0000313" key="2">
    <source>
        <dbReference type="Proteomes" id="UP000565468"/>
    </source>
</evidence>
<evidence type="ECO:0000313" key="1">
    <source>
        <dbReference type="EMBL" id="NMO95233.1"/>
    </source>
</evidence>
<dbReference type="RefSeq" id="WP_169503978.1">
    <property type="nucleotide sequence ID" value="NZ_JABBPN010000003.1"/>
</dbReference>
<keyword evidence="2" id="KW-1185">Reference proteome</keyword>
<protein>
    <submittedName>
        <fullName evidence="1">Nucleoside-diphosphate sugar epimerase</fullName>
    </submittedName>
</protein>
<dbReference type="Proteomes" id="UP000565468">
    <property type="component" value="Unassembled WGS sequence"/>
</dbReference>
<organism evidence="1 2">
    <name type="scientific">Paenibacillus lemnae</name>
    <dbReference type="NCBI Taxonomy" id="1330551"/>
    <lineage>
        <taxon>Bacteria</taxon>
        <taxon>Bacillati</taxon>
        <taxon>Bacillota</taxon>
        <taxon>Bacilli</taxon>
        <taxon>Bacillales</taxon>
        <taxon>Paenibacillaceae</taxon>
        <taxon>Paenibacillus</taxon>
    </lineage>
</organism>